<dbReference type="InterPro" id="IPR027417">
    <property type="entry name" value="P-loop_NTPase"/>
</dbReference>
<evidence type="ECO:0000259" key="1">
    <source>
        <dbReference type="Pfam" id="PF01656"/>
    </source>
</evidence>
<comment type="caution">
    <text evidence="2">The sequence shown here is derived from an EMBL/GenBank/DDBJ whole genome shotgun (WGS) entry which is preliminary data.</text>
</comment>
<reference evidence="2 3" key="1">
    <citation type="submission" date="2018-01" db="EMBL/GenBank/DDBJ databases">
        <title>Genomic Encyclopedia of Archaeal and Bacterial Type Strains, Phase II (KMG-II): from individual species to whole genera.</title>
        <authorList>
            <person name="Goeker M."/>
        </authorList>
    </citation>
    <scope>NUCLEOTIDE SEQUENCE [LARGE SCALE GENOMIC DNA]</scope>
    <source>
        <strain evidence="2 3">DSM 17023</strain>
    </source>
</reference>
<keyword evidence="3" id="KW-1185">Reference proteome</keyword>
<sequence>MTCRATPRPGHDRQVAAAFSDRSISAFLRFDPGAAAGAPPLSGSEKRLTLTYWKDCQWKPDVTGLPGVVNLSFFVNLLLMDAKNQGGPGKMGGPVVTIASLKGGSGKTTLACCLAVQWHLDGYKPLMIDADPQRSGIRLAEREQALGHIDVLEKADKDLWKTSRQIAENHGITIIDTPGFDSEITVAALAVADLVLIPVKASPLDVDRMMDTVKTLMNEVKGWAPTFRCVLTQTTRGSVISRHVRSELEEGGFPLLFNDMPNRVAYAEAGLYGATPSLTAPDGPAARDITAIAGEIAVLLETKKKLSA</sequence>
<evidence type="ECO:0000313" key="3">
    <source>
        <dbReference type="Proteomes" id="UP000236959"/>
    </source>
</evidence>
<dbReference type="SUPFAM" id="SSF52540">
    <property type="entry name" value="P-loop containing nucleoside triphosphate hydrolases"/>
    <property type="match status" value="1"/>
</dbReference>
<evidence type="ECO:0000313" key="2">
    <source>
        <dbReference type="EMBL" id="POF27889.1"/>
    </source>
</evidence>
<dbReference type="Pfam" id="PF01656">
    <property type="entry name" value="CbiA"/>
    <property type="match status" value="1"/>
</dbReference>
<dbReference type="InterPro" id="IPR050678">
    <property type="entry name" value="DNA_Partitioning_ATPase"/>
</dbReference>
<dbReference type="Proteomes" id="UP000236959">
    <property type="component" value="Unassembled WGS sequence"/>
</dbReference>
<organism evidence="2 3">
    <name type="scientific">Roseibium marinum</name>
    <dbReference type="NCBI Taxonomy" id="281252"/>
    <lineage>
        <taxon>Bacteria</taxon>
        <taxon>Pseudomonadati</taxon>
        <taxon>Pseudomonadota</taxon>
        <taxon>Alphaproteobacteria</taxon>
        <taxon>Hyphomicrobiales</taxon>
        <taxon>Stappiaceae</taxon>
        <taxon>Roseibium</taxon>
    </lineage>
</organism>
<proteinExistence type="predicted"/>
<dbReference type="Gene3D" id="3.40.50.300">
    <property type="entry name" value="P-loop containing nucleotide triphosphate hydrolases"/>
    <property type="match status" value="1"/>
</dbReference>
<feature type="domain" description="CobQ/CobB/MinD/ParA nucleotide binding" evidence="1">
    <location>
        <begin position="96"/>
        <end position="273"/>
    </location>
</feature>
<name>A0A2S3UK62_9HYPH</name>
<gene>
    <name evidence="2" type="ORF">CLV41_12049</name>
</gene>
<dbReference type="PANTHER" id="PTHR13696:SF96">
    <property type="entry name" value="COBQ_COBB_MIND_PARA NUCLEOTIDE BINDING DOMAIN-CONTAINING PROTEIN"/>
    <property type="match status" value="1"/>
</dbReference>
<accession>A0A2S3UK62</accession>
<protein>
    <submittedName>
        <fullName evidence="2">Cellulose biosynthesis protein BcsQ</fullName>
    </submittedName>
</protein>
<dbReference type="PANTHER" id="PTHR13696">
    <property type="entry name" value="P-LOOP CONTAINING NUCLEOSIDE TRIPHOSPHATE HYDROLASE"/>
    <property type="match status" value="1"/>
</dbReference>
<dbReference type="EMBL" id="PPCN01000020">
    <property type="protein sequence ID" value="POF27889.1"/>
    <property type="molecule type" value="Genomic_DNA"/>
</dbReference>
<dbReference type="CDD" id="cd02042">
    <property type="entry name" value="ParAB_family"/>
    <property type="match status" value="1"/>
</dbReference>
<dbReference type="InterPro" id="IPR002586">
    <property type="entry name" value="CobQ/CobB/MinD/ParA_Nub-bd_dom"/>
</dbReference>
<dbReference type="AlphaFoldDB" id="A0A2S3UK62"/>